<dbReference type="EMBL" id="QEKY01000003">
    <property type="protein sequence ID" value="PVZ13376.1"/>
    <property type="molecule type" value="Genomic_DNA"/>
</dbReference>
<accession>A0A2U1FMK7</accession>
<proteinExistence type="predicted"/>
<sequence>MKSYRLRSIYHFNNGYIIMPQMAFWQNKCCHYYMGKGIGGCTFPQYRVISKIAPLAT</sequence>
<evidence type="ECO:0000313" key="1">
    <source>
        <dbReference type="EMBL" id="PVZ13376.1"/>
    </source>
</evidence>
<organism evidence="1 2">
    <name type="scientific">Porphyromonas loveana</name>
    <dbReference type="NCBI Taxonomy" id="1884669"/>
    <lineage>
        <taxon>Bacteria</taxon>
        <taxon>Pseudomonadati</taxon>
        <taxon>Bacteroidota</taxon>
        <taxon>Bacteroidia</taxon>
        <taxon>Bacteroidales</taxon>
        <taxon>Porphyromonadaceae</taxon>
        <taxon>Porphyromonas</taxon>
    </lineage>
</organism>
<evidence type="ECO:0000313" key="2">
    <source>
        <dbReference type="Proteomes" id="UP000245462"/>
    </source>
</evidence>
<dbReference type="Proteomes" id="UP000245462">
    <property type="component" value="Unassembled WGS sequence"/>
</dbReference>
<name>A0A2U1FMK7_9PORP</name>
<comment type="caution">
    <text evidence="1">The sequence shown here is derived from an EMBL/GenBank/DDBJ whole genome shotgun (WGS) entry which is preliminary data.</text>
</comment>
<keyword evidence="2" id="KW-1185">Reference proteome</keyword>
<reference evidence="1 2" key="1">
    <citation type="submission" date="2018-04" db="EMBL/GenBank/DDBJ databases">
        <title>Genomic Encyclopedia of Type Strains, Phase IV (KMG-IV): sequencing the most valuable type-strain genomes for metagenomic binning, comparative biology and taxonomic classification.</title>
        <authorList>
            <person name="Goeker M."/>
        </authorList>
    </citation>
    <scope>NUCLEOTIDE SEQUENCE [LARGE SCALE GENOMIC DNA]</scope>
    <source>
        <strain evidence="1 2">DSM 28520</strain>
    </source>
</reference>
<dbReference type="AlphaFoldDB" id="A0A2U1FMK7"/>
<protein>
    <submittedName>
        <fullName evidence="1">Uncharacterized protein</fullName>
    </submittedName>
</protein>
<gene>
    <name evidence="1" type="ORF">C7382_10371</name>
</gene>